<protein>
    <submittedName>
        <fullName evidence="1">Uncharacterized protein</fullName>
    </submittedName>
</protein>
<keyword evidence="2" id="KW-1185">Reference proteome</keyword>
<name>A0A6J5EAB4_9BURK</name>
<accession>A0A6J5EAB4</accession>
<reference evidence="1 2" key="1">
    <citation type="submission" date="2020-04" db="EMBL/GenBank/DDBJ databases">
        <authorList>
            <person name="De Canck E."/>
        </authorList>
    </citation>
    <scope>NUCLEOTIDE SEQUENCE [LARGE SCALE GENOMIC DNA]</scope>
    <source>
        <strain evidence="1 2">LMG 29739</strain>
    </source>
</reference>
<dbReference type="AlphaFoldDB" id="A0A6J5EAB4"/>
<organism evidence="1 2">
    <name type="scientific">Paraburkholderia solisilvae</name>
    <dbReference type="NCBI Taxonomy" id="624376"/>
    <lineage>
        <taxon>Bacteria</taxon>
        <taxon>Pseudomonadati</taxon>
        <taxon>Pseudomonadota</taxon>
        <taxon>Betaproteobacteria</taxon>
        <taxon>Burkholderiales</taxon>
        <taxon>Burkholderiaceae</taxon>
        <taxon>Paraburkholderia</taxon>
    </lineage>
</organism>
<proteinExistence type="predicted"/>
<gene>
    <name evidence="1" type="ORF">LMG29739_03764</name>
</gene>
<dbReference type="EMBL" id="CADIKF010000030">
    <property type="protein sequence ID" value="CAB3762015.1"/>
    <property type="molecule type" value="Genomic_DNA"/>
</dbReference>
<sequence>MLVAATKKMTKLAFDLLSDVHAAHPYILVGLLEDDEPRTPSTSDPFMELSVEKDNRLILTINPGKKPISLTIEQWEEIAQEARKYHAEILDSGEEW</sequence>
<dbReference type="Proteomes" id="UP000494329">
    <property type="component" value="Unassembled WGS sequence"/>
</dbReference>
<evidence type="ECO:0000313" key="2">
    <source>
        <dbReference type="Proteomes" id="UP000494329"/>
    </source>
</evidence>
<evidence type="ECO:0000313" key="1">
    <source>
        <dbReference type="EMBL" id="CAB3762015.1"/>
    </source>
</evidence>